<proteinExistence type="predicted"/>
<comment type="caution">
    <text evidence="1">The sequence shown here is derived from an EMBL/GenBank/DDBJ whole genome shotgun (WGS) entry which is preliminary data.</text>
</comment>
<evidence type="ECO:0000313" key="1">
    <source>
        <dbReference type="EMBL" id="MDX8493083.1"/>
    </source>
</evidence>
<protein>
    <submittedName>
        <fullName evidence="1">Uncharacterized protein</fullName>
    </submittedName>
</protein>
<sequence>MTMKFPFVEDTLGKTLQIGLGLSVDCLTCHRYVMLDVPTLARRLGEDYGRLHWDLIKVLYCQQYRRRGALIATWHSRTIRTRPISGDRKVAGAAARDPSAGCSRRRPVLARRRRSPYRRPWRRR</sequence>
<dbReference type="EMBL" id="JAVIJC010000015">
    <property type="protein sequence ID" value="MDX8493083.1"/>
    <property type="molecule type" value="Genomic_DNA"/>
</dbReference>
<reference evidence="1 2" key="1">
    <citation type="submission" date="2023-08" db="EMBL/GenBank/DDBJ databases">
        <title>Implementing the SeqCode for naming new Mesorhizobium species isolated from Vachellia karroo root nodules.</title>
        <authorList>
            <person name="Van Lill M."/>
        </authorList>
    </citation>
    <scope>NUCLEOTIDE SEQUENCE [LARGE SCALE GENOMIC DNA]</scope>
    <source>
        <strain evidence="1 2">VK22B</strain>
    </source>
</reference>
<gene>
    <name evidence="1" type="ORF">RFN29_16045</name>
</gene>
<accession>A0ABU4Z1Z9</accession>
<dbReference type="RefSeq" id="WP_320227059.1">
    <property type="nucleotide sequence ID" value="NZ_JAVIJB010000024.1"/>
</dbReference>
<evidence type="ECO:0000313" key="2">
    <source>
        <dbReference type="Proteomes" id="UP001271249"/>
    </source>
</evidence>
<name>A0ABU4Z1Z9_9HYPH</name>
<keyword evidence="2" id="KW-1185">Reference proteome</keyword>
<dbReference type="Proteomes" id="UP001271249">
    <property type="component" value="Unassembled WGS sequence"/>
</dbReference>
<organism evidence="1 2">
    <name type="scientific">Mesorhizobium captivum</name>
    <dbReference type="NCBI Taxonomy" id="3072319"/>
    <lineage>
        <taxon>Bacteria</taxon>
        <taxon>Pseudomonadati</taxon>
        <taxon>Pseudomonadota</taxon>
        <taxon>Alphaproteobacteria</taxon>
        <taxon>Hyphomicrobiales</taxon>
        <taxon>Phyllobacteriaceae</taxon>
        <taxon>Mesorhizobium</taxon>
    </lineage>
</organism>